<reference evidence="2" key="1">
    <citation type="journal article" date="2019" name="Int. J. Syst. Evol. Microbiol.">
        <title>The Global Catalogue of Microorganisms (GCM) 10K type strain sequencing project: providing services to taxonomists for standard genome sequencing and annotation.</title>
        <authorList>
            <consortium name="The Broad Institute Genomics Platform"/>
            <consortium name="The Broad Institute Genome Sequencing Center for Infectious Disease"/>
            <person name="Wu L."/>
            <person name="Ma J."/>
        </authorList>
    </citation>
    <scope>NUCLEOTIDE SEQUENCE [LARGE SCALE GENOMIC DNA]</scope>
    <source>
        <strain evidence="2">NBRC 105857</strain>
    </source>
</reference>
<name>A0ABQ5YM33_9BURK</name>
<evidence type="ECO:0000313" key="1">
    <source>
        <dbReference type="EMBL" id="GLR25021.1"/>
    </source>
</evidence>
<sequence>MKQVESLDQLTNLDELVVDKRIGKRAKAKQARRNRHYEKQFLRNAVVTGLSFEPLDLSSD</sequence>
<keyword evidence="2" id="KW-1185">Reference proteome</keyword>
<accession>A0ABQ5YM33</accession>
<dbReference type="EMBL" id="BSOJ01000002">
    <property type="protein sequence ID" value="GLR25021.1"/>
    <property type="molecule type" value="Genomic_DNA"/>
</dbReference>
<dbReference type="RefSeq" id="WP_284279315.1">
    <property type="nucleotide sequence ID" value="NZ_BSOJ01000002.1"/>
</dbReference>
<evidence type="ECO:0008006" key="3">
    <source>
        <dbReference type="Google" id="ProtNLM"/>
    </source>
</evidence>
<protein>
    <recommendedName>
        <fullName evidence="3">Transposase</fullName>
    </recommendedName>
</protein>
<evidence type="ECO:0000313" key="2">
    <source>
        <dbReference type="Proteomes" id="UP001156664"/>
    </source>
</evidence>
<dbReference type="Proteomes" id="UP001156664">
    <property type="component" value="Unassembled WGS sequence"/>
</dbReference>
<organism evidence="1 2">
    <name type="scientific">Limnobacter litoralis</name>
    <dbReference type="NCBI Taxonomy" id="481366"/>
    <lineage>
        <taxon>Bacteria</taxon>
        <taxon>Pseudomonadati</taxon>
        <taxon>Pseudomonadota</taxon>
        <taxon>Betaproteobacteria</taxon>
        <taxon>Burkholderiales</taxon>
        <taxon>Burkholderiaceae</taxon>
        <taxon>Limnobacter</taxon>
    </lineage>
</organism>
<proteinExistence type="predicted"/>
<gene>
    <name evidence="1" type="ORF">GCM10007875_01080</name>
</gene>
<comment type="caution">
    <text evidence="1">The sequence shown here is derived from an EMBL/GenBank/DDBJ whole genome shotgun (WGS) entry which is preliminary data.</text>
</comment>